<keyword evidence="5" id="KW-0808">Transferase</keyword>
<dbReference type="EMBL" id="JAUJYO010000017">
    <property type="protein sequence ID" value="KAK1293359.1"/>
    <property type="molecule type" value="Genomic_DNA"/>
</dbReference>
<dbReference type="GO" id="GO:0005524">
    <property type="term" value="F:ATP binding"/>
    <property type="evidence" value="ECO:0007669"/>
    <property type="project" value="UniProtKB-KW"/>
</dbReference>
<reference evidence="5" key="1">
    <citation type="journal article" date="2023" name="Nat. Commun.">
        <title>Diploid and tetraploid genomes of Acorus and the evolution of monocots.</title>
        <authorList>
            <person name="Ma L."/>
            <person name="Liu K.W."/>
            <person name="Li Z."/>
            <person name="Hsiao Y.Y."/>
            <person name="Qi Y."/>
            <person name="Fu T."/>
            <person name="Tang G.D."/>
            <person name="Zhang D."/>
            <person name="Sun W.H."/>
            <person name="Liu D.K."/>
            <person name="Li Y."/>
            <person name="Chen G.Z."/>
            <person name="Liu X.D."/>
            <person name="Liao X.Y."/>
            <person name="Jiang Y.T."/>
            <person name="Yu X."/>
            <person name="Hao Y."/>
            <person name="Huang J."/>
            <person name="Zhao X.W."/>
            <person name="Ke S."/>
            <person name="Chen Y.Y."/>
            <person name="Wu W.L."/>
            <person name="Hsu J.L."/>
            <person name="Lin Y.F."/>
            <person name="Huang M.D."/>
            <person name="Li C.Y."/>
            <person name="Huang L."/>
            <person name="Wang Z.W."/>
            <person name="Zhao X."/>
            <person name="Zhong W.Y."/>
            <person name="Peng D.H."/>
            <person name="Ahmad S."/>
            <person name="Lan S."/>
            <person name="Zhang J.S."/>
            <person name="Tsai W.C."/>
            <person name="Van de Peer Y."/>
            <person name="Liu Z.J."/>
        </authorList>
    </citation>
    <scope>NUCLEOTIDE SEQUENCE</scope>
    <source>
        <strain evidence="5">CP</strain>
    </source>
</reference>
<accession>A0AAV9CY13</accession>
<dbReference type="PANTHER" id="PTHR27001:SF801">
    <property type="entry name" value="INACTIVE PROTEIN KINASE SELMODRAFT_444075-LIKE"/>
    <property type="match status" value="1"/>
</dbReference>
<feature type="domain" description="Protein kinase" evidence="4">
    <location>
        <begin position="119"/>
        <end position="470"/>
    </location>
</feature>
<evidence type="ECO:0000313" key="6">
    <source>
        <dbReference type="Proteomes" id="UP001180020"/>
    </source>
</evidence>
<dbReference type="GO" id="GO:0004672">
    <property type="term" value="F:protein kinase activity"/>
    <property type="evidence" value="ECO:0007669"/>
    <property type="project" value="InterPro"/>
</dbReference>
<sequence length="528" mass="60536">MPNKVVEKDRVIVVLEGFKVCHAQAEGLAPLRWAIGNVVHEEDELLVVTVLRHPEGSPETRGFGCLPFVSAYSRERQGFSRIRDKYLKFLQQQIWLRKEVYLDRFREFYYDCKRKNIKFQVKVAAGHQPLNIAVQEARSTRATWIVMDRCFGLDWCRMLRFNDRKIALVNDDEEAETLDCYPPTQNSSKTSNAVQESETDQPFKTTKEHIKSEDRHIRDALPDFRRNNRPFPPSLLVNKHSNTGGSVDDQISETTQGLLKRVSATSMFHRNVMRHADEGPFLSLDQRLSGDRPCMTCSERMAVAVGVGRGLRYMHEGCPGAPVSHGDLRPANIVLAGGLRPVIYGFDEARWLRSEENGKKTNRCWHDCLSDAELYASPVKSDILAFGVLLLRLFCPRRPDYNDNQLIEWARPLLSEHLWHELVDEEMDDLDLHDVFKAMITAARCIDVRPASRPTMTQVVSILQGEHPCVLWSSPASFSSWSTGPGILLVYPLYVLFLLNLALFEEEEENMIELFNLKQRIPTKLIRI</sequence>
<dbReference type="PROSITE" id="PS50011">
    <property type="entry name" value="PROTEIN_KINASE_DOM"/>
    <property type="match status" value="1"/>
</dbReference>
<dbReference type="GO" id="GO:0005886">
    <property type="term" value="C:plasma membrane"/>
    <property type="evidence" value="ECO:0007669"/>
    <property type="project" value="TreeGrafter"/>
</dbReference>
<dbReference type="InterPro" id="IPR001245">
    <property type="entry name" value="Ser-Thr/Tyr_kinase_cat_dom"/>
</dbReference>
<protein>
    <submittedName>
        <fullName evidence="5">Receptor-like cytosolic serine/threonine-protein kinase RBK2</fullName>
    </submittedName>
</protein>
<evidence type="ECO:0000256" key="1">
    <source>
        <dbReference type="ARBA" id="ARBA00022741"/>
    </source>
</evidence>
<evidence type="ECO:0000256" key="3">
    <source>
        <dbReference type="SAM" id="MobiDB-lite"/>
    </source>
</evidence>
<dbReference type="InterPro" id="IPR011009">
    <property type="entry name" value="Kinase-like_dom_sf"/>
</dbReference>
<name>A0AAV9CY13_ACOCL</name>
<feature type="region of interest" description="Disordered" evidence="3">
    <location>
        <begin position="179"/>
        <end position="248"/>
    </location>
</feature>
<organism evidence="5 6">
    <name type="scientific">Acorus calamus</name>
    <name type="common">Sweet flag</name>
    <dbReference type="NCBI Taxonomy" id="4465"/>
    <lineage>
        <taxon>Eukaryota</taxon>
        <taxon>Viridiplantae</taxon>
        <taxon>Streptophyta</taxon>
        <taxon>Embryophyta</taxon>
        <taxon>Tracheophyta</taxon>
        <taxon>Spermatophyta</taxon>
        <taxon>Magnoliopsida</taxon>
        <taxon>Liliopsida</taxon>
        <taxon>Acoraceae</taxon>
        <taxon>Acorus</taxon>
    </lineage>
</organism>
<evidence type="ECO:0000259" key="4">
    <source>
        <dbReference type="PROSITE" id="PS50011"/>
    </source>
</evidence>
<evidence type="ECO:0000313" key="5">
    <source>
        <dbReference type="EMBL" id="KAK1293359.1"/>
    </source>
</evidence>
<dbReference type="Gene3D" id="1.10.510.10">
    <property type="entry name" value="Transferase(Phosphotransferase) domain 1"/>
    <property type="match status" value="1"/>
</dbReference>
<keyword evidence="6" id="KW-1185">Reference proteome</keyword>
<keyword evidence="5" id="KW-0675">Receptor</keyword>
<dbReference type="AlphaFoldDB" id="A0AAV9CY13"/>
<feature type="compositionally biased region" description="Basic and acidic residues" evidence="3">
    <location>
        <begin position="205"/>
        <end position="226"/>
    </location>
</feature>
<dbReference type="Proteomes" id="UP001180020">
    <property type="component" value="Unassembled WGS sequence"/>
</dbReference>
<dbReference type="PROSITE" id="PS00109">
    <property type="entry name" value="PROTEIN_KINASE_TYR"/>
    <property type="match status" value="1"/>
</dbReference>
<dbReference type="SUPFAM" id="SSF56112">
    <property type="entry name" value="Protein kinase-like (PK-like)"/>
    <property type="match status" value="1"/>
</dbReference>
<dbReference type="PANTHER" id="PTHR27001">
    <property type="entry name" value="OS01G0253100 PROTEIN"/>
    <property type="match status" value="1"/>
</dbReference>
<evidence type="ECO:0000256" key="2">
    <source>
        <dbReference type="ARBA" id="ARBA00022840"/>
    </source>
</evidence>
<keyword evidence="5" id="KW-0418">Kinase</keyword>
<dbReference type="Pfam" id="PF07714">
    <property type="entry name" value="PK_Tyr_Ser-Thr"/>
    <property type="match status" value="1"/>
</dbReference>
<keyword evidence="1" id="KW-0547">Nucleotide-binding</keyword>
<proteinExistence type="predicted"/>
<dbReference type="InterPro" id="IPR008266">
    <property type="entry name" value="Tyr_kinase_AS"/>
</dbReference>
<reference evidence="5" key="2">
    <citation type="submission" date="2023-06" db="EMBL/GenBank/DDBJ databases">
        <authorList>
            <person name="Ma L."/>
            <person name="Liu K.-W."/>
            <person name="Li Z."/>
            <person name="Hsiao Y.-Y."/>
            <person name="Qi Y."/>
            <person name="Fu T."/>
            <person name="Tang G."/>
            <person name="Zhang D."/>
            <person name="Sun W.-H."/>
            <person name="Liu D.-K."/>
            <person name="Li Y."/>
            <person name="Chen G.-Z."/>
            <person name="Liu X.-D."/>
            <person name="Liao X.-Y."/>
            <person name="Jiang Y.-T."/>
            <person name="Yu X."/>
            <person name="Hao Y."/>
            <person name="Huang J."/>
            <person name="Zhao X.-W."/>
            <person name="Ke S."/>
            <person name="Chen Y.-Y."/>
            <person name="Wu W.-L."/>
            <person name="Hsu J.-L."/>
            <person name="Lin Y.-F."/>
            <person name="Huang M.-D."/>
            <person name="Li C.-Y."/>
            <person name="Huang L."/>
            <person name="Wang Z.-W."/>
            <person name="Zhao X."/>
            <person name="Zhong W.-Y."/>
            <person name="Peng D.-H."/>
            <person name="Ahmad S."/>
            <person name="Lan S."/>
            <person name="Zhang J.-S."/>
            <person name="Tsai W.-C."/>
            <person name="Van De Peer Y."/>
            <person name="Liu Z.-J."/>
        </authorList>
    </citation>
    <scope>NUCLEOTIDE SEQUENCE</scope>
    <source>
        <strain evidence="5">CP</strain>
        <tissue evidence="5">Leaves</tissue>
    </source>
</reference>
<dbReference type="InterPro" id="IPR000719">
    <property type="entry name" value="Prot_kinase_dom"/>
</dbReference>
<comment type="caution">
    <text evidence="5">The sequence shown here is derived from an EMBL/GenBank/DDBJ whole genome shotgun (WGS) entry which is preliminary data.</text>
</comment>
<gene>
    <name evidence="5" type="primary">RBK2</name>
    <name evidence="5" type="ORF">QJS10_CPB17g01233</name>
</gene>
<keyword evidence="2" id="KW-0067">ATP-binding</keyword>
<feature type="compositionally biased region" description="Polar residues" evidence="3">
    <location>
        <begin position="183"/>
        <end position="204"/>
    </location>
</feature>